<feature type="binding site" evidence="5">
    <location>
        <position position="260"/>
    </location>
    <ligand>
        <name>FAD</name>
        <dbReference type="ChEBI" id="CHEBI:57692"/>
    </ligand>
</feature>
<dbReference type="SUPFAM" id="SSF52425">
    <property type="entry name" value="Cryptochrome/photolyase, N-terminal domain"/>
    <property type="match status" value="1"/>
</dbReference>
<dbReference type="GO" id="GO:0071949">
    <property type="term" value="F:FAD binding"/>
    <property type="evidence" value="ECO:0007669"/>
    <property type="project" value="TreeGrafter"/>
</dbReference>
<evidence type="ECO:0000256" key="6">
    <source>
        <dbReference type="PIRSR" id="PIRSR602081-2"/>
    </source>
</evidence>
<feature type="binding site" evidence="5">
    <location>
        <begin position="229"/>
        <end position="233"/>
    </location>
    <ligand>
        <name>FAD</name>
        <dbReference type="ChEBI" id="CHEBI:57692"/>
    </ligand>
</feature>
<accession>A0A2W4ZEK9</accession>
<gene>
    <name evidence="9" type="ORF">DI632_01440</name>
</gene>
<dbReference type="EMBL" id="QFNF01000002">
    <property type="protein sequence ID" value="PZO80730.1"/>
    <property type="molecule type" value="Genomic_DNA"/>
</dbReference>
<evidence type="ECO:0000256" key="4">
    <source>
        <dbReference type="ARBA" id="ARBA00022991"/>
    </source>
</evidence>
<evidence type="ECO:0000256" key="5">
    <source>
        <dbReference type="PIRSR" id="PIRSR602081-1"/>
    </source>
</evidence>
<dbReference type="InterPro" id="IPR006050">
    <property type="entry name" value="DNA_photolyase_N"/>
</dbReference>
<keyword evidence="4 7" id="KW-0157">Chromophore</keyword>
<keyword evidence="2 5" id="KW-0285">Flavoprotein</keyword>
<protein>
    <submittedName>
        <fullName evidence="9">Deoxyribodipyrimidine photolyase</fullName>
    </submittedName>
</protein>
<dbReference type="PROSITE" id="PS00691">
    <property type="entry name" value="DNA_PHOTOLYASES_1_2"/>
    <property type="match status" value="1"/>
</dbReference>
<sequence>MSDPVLLWLRQDLRLRDQPALLAAIGDGDVIPVYVLDDRAPGDWAIGGAQRWWLHHSLTAFGDTLKAKDSRLILRRGDAVTALRRLCKETGATRIHAMRHYEPWWVKAQDALGDALCLHDGNHLRPPESVRTGSGGMFKIYASFWKALNRMLPPDDPVAMPRAIPSPSTWPKSDRLADWKLLPTRPDWATAFARAWQPGEDGARKALKSFASRVDDYDTARNLPSIDGSSNLSPHLHHGEITPRQVWAALDGRSDGLATFRKELAWRDFTSGVILSMPDYADANGRPRYDRLQWRSGAAAKRDLNAWQQGRTGYPIVDAGMRQLWQVGWMHNRVRMIAASFLIKHLLIDWREGERWYWDCLVDADYGNNAVNWQWVAGTGVDSNMFGRIMAPLTQSERFDAAGYIRRWVPELAGLPDEAIHDPDAAGCRPNDYPEKIIEHREARERALAAARGI</sequence>
<dbReference type="GO" id="GO:0006139">
    <property type="term" value="P:nucleobase-containing compound metabolic process"/>
    <property type="evidence" value="ECO:0007669"/>
    <property type="project" value="UniProtKB-ARBA"/>
</dbReference>
<evidence type="ECO:0000256" key="2">
    <source>
        <dbReference type="ARBA" id="ARBA00022630"/>
    </source>
</evidence>
<evidence type="ECO:0000256" key="1">
    <source>
        <dbReference type="ARBA" id="ARBA00001932"/>
    </source>
</evidence>
<keyword evidence="9" id="KW-0456">Lyase</keyword>
<comment type="cofactor">
    <cofactor evidence="5">
        <name>FAD</name>
        <dbReference type="ChEBI" id="CHEBI:57692"/>
    </cofactor>
    <text evidence="5">Binds 1 FAD per subunit.</text>
</comment>
<dbReference type="Gene3D" id="1.25.40.80">
    <property type="match status" value="1"/>
</dbReference>
<keyword evidence="3 5" id="KW-0274">FAD</keyword>
<dbReference type="InterPro" id="IPR036134">
    <property type="entry name" value="Crypto/Photolyase_FAD-like_sf"/>
</dbReference>
<evidence type="ECO:0000256" key="7">
    <source>
        <dbReference type="RuleBase" id="RU004182"/>
    </source>
</evidence>
<feature type="binding site" evidence="5">
    <location>
        <begin position="363"/>
        <end position="365"/>
    </location>
    <ligand>
        <name>FAD</name>
        <dbReference type="ChEBI" id="CHEBI:57692"/>
    </ligand>
</feature>
<dbReference type="InterPro" id="IPR036155">
    <property type="entry name" value="Crypto/Photolyase_N_sf"/>
</dbReference>
<dbReference type="GO" id="GO:0009416">
    <property type="term" value="P:response to light stimulus"/>
    <property type="evidence" value="ECO:0007669"/>
    <property type="project" value="TreeGrafter"/>
</dbReference>
<dbReference type="Gene3D" id="3.40.50.620">
    <property type="entry name" value="HUPs"/>
    <property type="match status" value="1"/>
</dbReference>
<feature type="domain" description="Photolyase/cryptochrome alpha/beta" evidence="8">
    <location>
        <begin position="3"/>
        <end position="124"/>
    </location>
</feature>
<organism evidence="9 10">
    <name type="scientific">Sphingomonas hengshuiensis</name>
    <dbReference type="NCBI Taxonomy" id="1609977"/>
    <lineage>
        <taxon>Bacteria</taxon>
        <taxon>Pseudomonadati</taxon>
        <taxon>Pseudomonadota</taxon>
        <taxon>Alphaproteobacteria</taxon>
        <taxon>Sphingomonadales</taxon>
        <taxon>Sphingomonadaceae</taxon>
        <taxon>Sphingomonas</taxon>
    </lineage>
</organism>
<evidence type="ECO:0000313" key="10">
    <source>
        <dbReference type="Proteomes" id="UP000248614"/>
    </source>
</evidence>
<dbReference type="SUPFAM" id="SSF48173">
    <property type="entry name" value="Cryptochrome/photolyase FAD-binding domain"/>
    <property type="match status" value="1"/>
</dbReference>
<dbReference type="Gene3D" id="1.10.579.10">
    <property type="entry name" value="DNA Cyclobutane Dipyrimidine Photolyase, subunit A, domain 3"/>
    <property type="match status" value="1"/>
</dbReference>
<feature type="binding site" evidence="5">
    <location>
        <position position="217"/>
    </location>
    <ligand>
        <name>FAD</name>
        <dbReference type="ChEBI" id="CHEBI:57692"/>
    </ligand>
</feature>
<dbReference type="GO" id="GO:0003677">
    <property type="term" value="F:DNA binding"/>
    <property type="evidence" value="ECO:0007669"/>
    <property type="project" value="TreeGrafter"/>
</dbReference>
<feature type="site" description="Electron transfer via tryptophanyl radical" evidence="6">
    <location>
        <position position="373"/>
    </location>
</feature>
<dbReference type="Pfam" id="PF00875">
    <property type="entry name" value="DNA_photolyase"/>
    <property type="match status" value="1"/>
</dbReference>
<reference evidence="9 10" key="1">
    <citation type="submission" date="2017-08" db="EMBL/GenBank/DDBJ databases">
        <title>Infants hospitalized years apart are colonized by the same room-sourced microbial strains.</title>
        <authorList>
            <person name="Brooks B."/>
            <person name="Olm M.R."/>
            <person name="Firek B.A."/>
            <person name="Baker R."/>
            <person name="Thomas B.C."/>
            <person name="Morowitz M.J."/>
            <person name="Banfield J.F."/>
        </authorList>
    </citation>
    <scope>NUCLEOTIDE SEQUENCE [LARGE SCALE GENOMIC DNA]</scope>
    <source>
        <strain evidence="9">S2_018_000_R3_110</strain>
    </source>
</reference>
<evidence type="ECO:0000256" key="3">
    <source>
        <dbReference type="ARBA" id="ARBA00022827"/>
    </source>
</evidence>
<name>A0A2W4ZEK9_9SPHN</name>
<dbReference type="PROSITE" id="PS51645">
    <property type="entry name" value="PHR_CRY_ALPHA_BETA"/>
    <property type="match status" value="1"/>
</dbReference>
<comment type="cofactor">
    <cofactor evidence="1">
        <name>(6R)-5,10-methylene-5,6,7,8-tetrahydrofolate</name>
        <dbReference type="ChEBI" id="CHEBI:15636"/>
    </cofactor>
</comment>
<dbReference type="PROSITE" id="PS00394">
    <property type="entry name" value="DNA_PHOTOLYASES_1_1"/>
    <property type="match status" value="1"/>
</dbReference>
<dbReference type="AlphaFoldDB" id="A0A2W4ZEK9"/>
<dbReference type="Proteomes" id="UP000248614">
    <property type="component" value="Unassembled WGS sequence"/>
</dbReference>
<evidence type="ECO:0000313" key="9">
    <source>
        <dbReference type="EMBL" id="PZO80730.1"/>
    </source>
</evidence>
<proteinExistence type="inferred from homology"/>
<dbReference type="GO" id="GO:0006950">
    <property type="term" value="P:response to stress"/>
    <property type="evidence" value="ECO:0007669"/>
    <property type="project" value="UniProtKB-ARBA"/>
</dbReference>
<dbReference type="InterPro" id="IPR014729">
    <property type="entry name" value="Rossmann-like_a/b/a_fold"/>
</dbReference>
<dbReference type="InterPro" id="IPR002081">
    <property type="entry name" value="Cryptochrome/DNA_photolyase_1"/>
</dbReference>
<evidence type="ECO:0000259" key="8">
    <source>
        <dbReference type="PROSITE" id="PS51645"/>
    </source>
</evidence>
<feature type="site" description="Electron transfer via tryptophanyl radical" evidence="6">
    <location>
        <position position="294"/>
    </location>
</feature>
<dbReference type="PANTHER" id="PTHR11455">
    <property type="entry name" value="CRYPTOCHROME"/>
    <property type="match status" value="1"/>
</dbReference>
<comment type="similarity">
    <text evidence="7">Belongs to the DNA photolyase family.</text>
</comment>
<dbReference type="PRINTS" id="PR00147">
    <property type="entry name" value="DNAPHOTLYASE"/>
</dbReference>
<dbReference type="Pfam" id="PF03441">
    <property type="entry name" value="FAD_binding_7"/>
    <property type="match status" value="1"/>
</dbReference>
<dbReference type="InterPro" id="IPR018394">
    <property type="entry name" value="DNA_photolyase_1_CS_C"/>
</dbReference>
<feature type="site" description="Electron transfer via tryptophanyl radical" evidence="6">
    <location>
        <position position="350"/>
    </location>
</feature>
<comment type="caution">
    <text evidence="9">The sequence shown here is derived from an EMBL/GenBank/DDBJ whole genome shotgun (WGS) entry which is preliminary data.</text>
</comment>
<dbReference type="PANTHER" id="PTHR11455:SF9">
    <property type="entry name" value="CRYPTOCHROME CIRCADIAN CLOCK 5 ISOFORM X1"/>
    <property type="match status" value="1"/>
</dbReference>
<dbReference type="GO" id="GO:0003904">
    <property type="term" value="F:deoxyribodipyrimidine photo-lyase activity"/>
    <property type="evidence" value="ECO:0007669"/>
    <property type="project" value="TreeGrafter"/>
</dbReference>
<dbReference type="InterPro" id="IPR005101">
    <property type="entry name" value="Cryptochr/Photolyase_FAD-bd"/>
</dbReference>